<reference evidence="2" key="1">
    <citation type="submission" date="2020-10" db="EMBL/GenBank/DDBJ databases">
        <authorList>
            <person name="Kusch S."/>
        </authorList>
    </citation>
    <scope>NUCLEOTIDE SEQUENCE</scope>
    <source>
        <strain evidence="2">SwB9</strain>
    </source>
</reference>
<dbReference type="InterPro" id="IPR029058">
    <property type="entry name" value="AB_hydrolase_fold"/>
</dbReference>
<keyword evidence="3" id="KW-1185">Reference proteome</keyword>
<dbReference type="InterPro" id="IPR000073">
    <property type="entry name" value="AB_hydrolase_1"/>
</dbReference>
<feature type="domain" description="AB hydrolase-1" evidence="1">
    <location>
        <begin position="12"/>
        <end position="246"/>
    </location>
</feature>
<evidence type="ECO:0000313" key="3">
    <source>
        <dbReference type="Proteomes" id="UP000624404"/>
    </source>
</evidence>
<evidence type="ECO:0000259" key="1">
    <source>
        <dbReference type="Pfam" id="PF12697"/>
    </source>
</evidence>
<dbReference type="InterPro" id="IPR052897">
    <property type="entry name" value="Sec-Metab_Biosynth_Hydrolase"/>
</dbReference>
<proteinExistence type="predicted"/>
<dbReference type="PANTHER" id="PTHR37017">
    <property type="entry name" value="AB HYDROLASE-1 DOMAIN-CONTAINING PROTEIN-RELATED"/>
    <property type="match status" value="1"/>
</dbReference>
<dbReference type="Proteomes" id="UP000624404">
    <property type="component" value="Unassembled WGS sequence"/>
</dbReference>
<gene>
    <name evidence="2" type="ORF">SCLTRI_LOCUS4910</name>
</gene>
<dbReference type="EMBL" id="CAJHIA010000013">
    <property type="protein sequence ID" value="CAD6445118.1"/>
    <property type="molecule type" value="Genomic_DNA"/>
</dbReference>
<dbReference type="Pfam" id="PF12697">
    <property type="entry name" value="Abhydrolase_6"/>
    <property type="match status" value="1"/>
</dbReference>
<accession>A0A8H2VW18</accession>
<dbReference type="AlphaFoldDB" id="A0A8H2VW18"/>
<dbReference type="OrthoDB" id="408373at2759"/>
<dbReference type="PANTHER" id="PTHR37017:SF8">
    <property type="entry name" value="AB HYDROLASE-1 DOMAIN-CONTAINING PROTEIN"/>
    <property type="match status" value="1"/>
</dbReference>
<dbReference type="SUPFAM" id="SSF53474">
    <property type="entry name" value="alpha/beta-Hydrolases"/>
    <property type="match status" value="1"/>
</dbReference>
<comment type="caution">
    <text evidence="2">The sequence shown here is derived from an EMBL/GenBank/DDBJ whole genome shotgun (WGS) entry which is preliminary data.</text>
</comment>
<sequence>MPRPTSKTIFALIPSASQSSVHYSYLFNLLLKRGHPFYPVMLPSKGSSKNVTIEDDAKYVREQILLPVLDIEEGDVILIMHSYSGIPGSAAALGLGKAERAAAGKKTSVLGQIYIASLLIKGGDGGDIIAALGGKLPPHIVPKKAARILTREDPAAPLHGDVTPKNFQDDIVMSTLCPSYASWHSPCPRASWGSEDFKGRVAFVRTLMDKVIPLEIQDMMIKGTGEEWIVKDIDTGNNPNLSAPGKICDILEELGRQFESL</sequence>
<protein>
    <submittedName>
        <fullName evidence="2">439899bb-e233-4b6e-9a4d-e8f03737a0c9</fullName>
    </submittedName>
</protein>
<name>A0A8H2VW18_9HELO</name>
<dbReference type="Gene3D" id="3.40.50.1820">
    <property type="entry name" value="alpha/beta hydrolase"/>
    <property type="match status" value="1"/>
</dbReference>
<organism evidence="2 3">
    <name type="scientific">Sclerotinia trifoliorum</name>
    <dbReference type="NCBI Taxonomy" id="28548"/>
    <lineage>
        <taxon>Eukaryota</taxon>
        <taxon>Fungi</taxon>
        <taxon>Dikarya</taxon>
        <taxon>Ascomycota</taxon>
        <taxon>Pezizomycotina</taxon>
        <taxon>Leotiomycetes</taxon>
        <taxon>Helotiales</taxon>
        <taxon>Sclerotiniaceae</taxon>
        <taxon>Sclerotinia</taxon>
    </lineage>
</organism>
<evidence type="ECO:0000313" key="2">
    <source>
        <dbReference type="EMBL" id="CAD6445118.1"/>
    </source>
</evidence>